<keyword evidence="2" id="KW-0813">Transport</keyword>
<evidence type="ECO:0000256" key="3">
    <source>
        <dbReference type="ARBA" id="ARBA00022692"/>
    </source>
</evidence>
<gene>
    <name evidence="8" type="ORF">E1956_27625</name>
</gene>
<sequence>MNGGIDNRSDKRNSNSNRIVGTAQQRWVLLATCLSYVIVILDTSIVNLALERIGLDLAGSVSGLQWVLNAYTLTFASLLLTGGTLGDRLGARNVYIAGLACFTVASALCACAPGLPMLIAARSLQGGGAALLVPASMTLISHTWTGSRERAAVFGLWAGLGGIAMASGPLLGGILVGFTGWRSIFLANVPICLAAVVLTLRVGHAAPFARDGAAARKFDFAGQAAGIAALGLLNVLVIDVPAYGWQPPLAAGALAAGVIFVVIETVRAQPMLPMNLFRQPVFAGGVFVSMVSAFTFYGLLFELSLLLQRQQGYTPMQAGLAFLPLTLPVPVGSLLSKRALGWLGAKRLVTGACLLSAAGFLGLAGVGAAAPYALLALPLPAIGLAASLITPATTATLMSAVEDRRAGIAAGVLNAARQVGAALGVAWCGTLLSTSHAIARGMHMSAMVAGALSIAAAVVWWHGAAERAAARQSMGRRVND</sequence>
<feature type="transmembrane region" description="Helical" evidence="6">
    <location>
        <begin position="319"/>
        <end position="336"/>
    </location>
</feature>
<feature type="transmembrane region" description="Helical" evidence="6">
    <location>
        <begin position="280"/>
        <end position="299"/>
    </location>
</feature>
<evidence type="ECO:0000256" key="1">
    <source>
        <dbReference type="ARBA" id="ARBA00004141"/>
    </source>
</evidence>
<dbReference type="InterPro" id="IPR036259">
    <property type="entry name" value="MFS_trans_sf"/>
</dbReference>
<comment type="subcellular location">
    <subcellularLocation>
        <location evidence="1">Membrane</location>
        <topology evidence="1">Multi-pass membrane protein</topology>
    </subcellularLocation>
</comment>
<feature type="transmembrane region" description="Helical" evidence="6">
    <location>
        <begin position="419"/>
        <end position="438"/>
    </location>
</feature>
<dbReference type="CDD" id="cd17321">
    <property type="entry name" value="MFS_MMR_MDR_like"/>
    <property type="match status" value="1"/>
</dbReference>
<dbReference type="GO" id="GO:0016020">
    <property type="term" value="C:membrane"/>
    <property type="evidence" value="ECO:0007669"/>
    <property type="project" value="UniProtKB-SubCell"/>
</dbReference>
<keyword evidence="4 6" id="KW-1133">Transmembrane helix</keyword>
<dbReference type="SUPFAM" id="SSF103473">
    <property type="entry name" value="MFS general substrate transporter"/>
    <property type="match status" value="1"/>
</dbReference>
<feature type="transmembrane region" description="Helical" evidence="6">
    <location>
        <begin position="62"/>
        <end position="82"/>
    </location>
</feature>
<evidence type="ECO:0000256" key="5">
    <source>
        <dbReference type="ARBA" id="ARBA00023136"/>
    </source>
</evidence>
<feature type="transmembrane region" description="Helical" evidence="6">
    <location>
        <begin position="224"/>
        <end position="243"/>
    </location>
</feature>
<feature type="transmembrane region" description="Helical" evidence="6">
    <location>
        <begin position="444"/>
        <end position="464"/>
    </location>
</feature>
<dbReference type="InterPro" id="IPR020846">
    <property type="entry name" value="MFS_dom"/>
</dbReference>
<accession>A0A4P7D667</accession>
<dbReference type="KEGG" id="ppai:E1956_27625"/>
<keyword evidence="5 6" id="KW-0472">Membrane</keyword>
<dbReference type="Gene3D" id="1.20.1720.10">
    <property type="entry name" value="Multidrug resistance protein D"/>
    <property type="match status" value="1"/>
</dbReference>
<evidence type="ECO:0000313" key="8">
    <source>
        <dbReference type="EMBL" id="QBR02325.1"/>
    </source>
</evidence>
<feature type="transmembrane region" description="Helical" evidence="6">
    <location>
        <begin position="184"/>
        <end position="203"/>
    </location>
</feature>
<feature type="domain" description="Major facilitator superfamily (MFS) profile" evidence="7">
    <location>
        <begin position="28"/>
        <end position="468"/>
    </location>
</feature>
<dbReference type="PANTHER" id="PTHR42718:SF9">
    <property type="entry name" value="MAJOR FACILITATOR SUPERFAMILY MULTIDRUG TRANSPORTER MFSC"/>
    <property type="match status" value="1"/>
</dbReference>
<dbReference type="EMBL" id="CP038150">
    <property type="protein sequence ID" value="QBR02325.1"/>
    <property type="molecule type" value="Genomic_DNA"/>
</dbReference>
<protein>
    <submittedName>
        <fullName evidence="8">MFS transporter</fullName>
    </submittedName>
</protein>
<dbReference type="InterPro" id="IPR011701">
    <property type="entry name" value="MFS"/>
</dbReference>
<name>A0A4P7D667_9BURK</name>
<dbReference type="PANTHER" id="PTHR42718">
    <property type="entry name" value="MAJOR FACILITATOR SUPERFAMILY MULTIDRUG TRANSPORTER MFSC"/>
    <property type="match status" value="1"/>
</dbReference>
<evidence type="ECO:0000256" key="6">
    <source>
        <dbReference type="SAM" id="Phobius"/>
    </source>
</evidence>
<organism evidence="8 9">
    <name type="scientific">Paraburkholderia pallida</name>
    <dbReference type="NCBI Taxonomy" id="2547399"/>
    <lineage>
        <taxon>Bacteria</taxon>
        <taxon>Pseudomonadati</taxon>
        <taxon>Pseudomonadota</taxon>
        <taxon>Betaproteobacteria</taxon>
        <taxon>Burkholderiales</taxon>
        <taxon>Burkholderiaceae</taxon>
        <taxon>Paraburkholderia</taxon>
    </lineage>
</organism>
<feature type="transmembrane region" description="Helical" evidence="6">
    <location>
        <begin position="121"/>
        <end position="140"/>
    </location>
</feature>
<dbReference type="PROSITE" id="PS50850">
    <property type="entry name" value="MFS"/>
    <property type="match status" value="1"/>
</dbReference>
<evidence type="ECO:0000256" key="2">
    <source>
        <dbReference type="ARBA" id="ARBA00022448"/>
    </source>
</evidence>
<keyword evidence="9" id="KW-1185">Reference proteome</keyword>
<feature type="transmembrane region" description="Helical" evidence="6">
    <location>
        <begin position="249"/>
        <end position="268"/>
    </location>
</feature>
<dbReference type="Proteomes" id="UP000295727">
    <property type="component" value="Chromosome 3"/>
</dbReference>
<keyword evidence="3 6" id="KW-0812">Transmembrane</keyword>
<dbReference type="OrthoDB" id="9807274at2"/>
<evidence type="ECO:0000256" key="4">
    <source>
        <dbReference type="ARBA" id="ARBA00022989"/>
    </source>
</evidence>
<feature type="transmembrane region" description="Helical" evidence="6">
    <location>
        <begin position="379"/>
        <end position="398"/>
    </location>
</feature>
<feature type="transmembrane region" description="Helical" evidence="6">
    <location>
        <begin position="152"/>
        <end position="178"/>
    </location>
</feature>
<feature type="transmembrane region" description="Helical" evidence="6">
    <location>
        <begin position="348"/>
        <end position="373"/>
    </location>
</feature>
<dbReference type="Gene3D" id="1.20.1250.20">
    <property type="entry name" value="MFS general substrate transporter like domains"/>
    <property type="match status" value="1"/>
</dbReference>
<evidence type="ECO:0000259" key="7">
    <source>
        <dbReference type="PROSITE" id="PS50850"/>
    </source>
</evidence>
<evidence type="ECO:0000313" key="9">
    <source>
        <dbReference type="Proteomes" id="UP000295727"/>
    </source>
</evidence>
<feature type="transmembrane region" description="Helical" evidence="6">
    <location>
        <begin position="94"/>
        <end position="115"/>
    </location>
</feature>
<feature type="transmembrane region" description="Helical" evidence="6">
    <location>
        <begin position="27"/>
        <end position="50"/>
    </location>
</feature>
<dbReference type="AlphaFoldDB" id="A0A4P7D667"/>
<dbReference type="GO" id="GO:0022857">
    <property type="term" value="F:transmembrane transporter activity"/>
    <property type="evidence" value="ECO:0007669"/>
    <property type="project" value="InterPro"/>
</dbReference>
<dbReference type="Pfam" id="PF07690">
    <property type="entry name" value="MFS_1"/>
    <property type="match status" value="1"/>
</dbReference>
<proteinExistence type="predicted"/>
<reference evidence="8 9" key="1">
    <citation type="submission" date="2019-03" db="EMBL/GenBank/DDBJ databases">
        <title>Paraburkholderia sp. 7MH5, isolated from subtropical forest soil.</title>
        <authorList>
            <person name="Gao Z.-H."/>
            <person name="Qiu L.-H."/>
        </authorList>
    </citation>
    <scope>NUCLEOTIDE SEQUENCE [LARGE SCALE GENOMIC DNA]</scope>
    <source>
        <strain evidence="8 9">7MH5</strain>
    </source>
</reference>